<dbReference type="InterPro" id="IPR053147">
    <property type="entry name" value="Hsp_HslJ-like"/>
</dbReference>
<proteinExistence type="predicted"/>
<accession>A0ABU8XNZ2</accession>
<protein>
    <submittedName>
        <fullName evidence="3">META domain-containing protein</fullName>
    </submittedName>
</protein>
<feature type="chain" id="PRO_5045648977" evidence="1">
    <location>
        <begin position="22"/>
        <end position="145"/>
    </location>
</feature>
<comment type="caution">
    <text evidence="3">The sequence shown here is derived from an EMBL/GenBank/DDBJ whole genome shotgun (WGS) entry which is preliminary data.</text>
</comment>
<evidence type="ECO:0000313" key="3">
    <source>
        <dbReference type="EMBL" id="MEK0082903.1"/>
    </source>
</evidence>
<dbReference type="PANTHER" id="PTHR35535:SF2">
    <property type="entry name" value="DUF306 DOMAIN-CONTAINING PROTEIN"/>
    <property type="match status" value="1"/>
</dbReference>
<dbReference type="PANTHER" id="PTHR35535">
    <property type="entry name" value="HEAT SHOCK PROTEIN HSLJ"/>
    <property type="match status" value="1"/>
</dbReference>
<dbReference type="InterPro" id="IPR005184">
    <property type="entry name" value="DUF306_Meta_HslJ"/>
</dbReference>
<name>A0ABU8XNZ2_9PROT</name>
<dbReference type="EMBL" id="JBBLZC010000005">
    <property type="protein sequence ID" value="MEK0082903.1"/>
    <property type="molecule type" value="Genomic_DNA"/>
</dbReference>
<keyword evidence="4" id="KW-1185">Reference proteome</keyword>
<evidence type="ECO:0000256" key="1">
    <source>
        <dbReference type="SAM" id="SignalP"/>
    </source>
</evidence>
<keyword evidence="1" id="KW-0732">Signal</keyword>
<reference evidence="3 4" key="1">
    <citation type="submission" date="2024-01" db="EMBL/GenBank/DDBJ databases">
        <title>Multi-omics insights into the function and evolution of sodium benzoate biodegradation pathways in Benzoatithermus flavus gen. nov., sp. nov. from hot spring.</title>
        <authorList>
            <person name="Hu C.-J."/>
            <person name="Li W.-J."/>
        </authorList>
    </citation>
    <scope>NUCLEOTIDE SEQUENCE [LARGE SCALE GENOMIC DNA]</scope>
    <source>
        <strain evidence="3 4">SYSU G07066</strain>
    </source>
</reference>
<dbReference type="Proteomes" id="UP001375743">
    <property type="component" value="Unassembled WGS sequence"/>
</dbReference>
<evidence type="ECO:0000259" key="2">
    <source>
        <dbReference type="Pfam" id="PF03724"/>
    </source>
</evidence>
<organism evidence="3 4">
    <name type="scientific">Benzoatithermus flavus</name>
    <dbReference type="NCBI Taxonomy" id="3108223"/>
    <lineage>
        <taxon>Bacteria</taxon>
        <taxon>Pseudomonadati</taxon>
        <taxon>Pseudomonadota</taxon>
        <taxon>Alphaproteobacteria</taxon>
        <taxon>Geminicoccales</taxon>
        <taxon>Geminicoccaceae</taxon>
        <taxon>Benzoatithermus</taxon>
    </lineage>
</organism>
<dbReference type="Gene3D" id="2.40.128.270">
    <property type="match status" value="1"/>
</dbReference>
<dbReference type="RefSeq" id="WP_418158753.1">
    <property type="nucleotide sequence ID" value="NZ_JBBLZC010000005.1"/>
</dbReference>
<evidence type="ECO:0000313" key="4">
    <source>
        <dbReference type="Proteomes" id="UP001375743"/>
    </source>
</evidence>
<feature type="domain" description="DUF306" evidence="2">
    <location>
        <begin position="36"/>
        <end position="137"/>
    </location>
</feature>
<gene>
    <name evidence="3" type="ORF">U1T56_07060</name>
</gene>
<feature type="signal peptide" evidence="1">
    <location>
        <begin position="1"/>
        <end position="21"/>
    </location>
</feature>
<dbReference type="Pfam" id="PF03724">
    <property type="entry name" value="META"/>
    <property type="match status" value="1"/>
</dbReference>
<sequence>MRKAALLSTLTVLLFAGAAGAKAQQEPSAPYRIGDKLAGTRWQAQSLRGGAVTDPASATIDFLPDDQVRGQAGCKRFVGPYATRDDKITIGPIRMSLGDCRGSEAALEERMIEALEKAERVELGGDRLILHDRQGEPSRFAPRRP</sequence>
<dbReference type="InterPro" id="IPR038670">
    <property type="entry name" value="HslJ-like_sf"/>
</dbReference>